<evidence type="ECO:0000313" key="5">
    <source>
        <dbReference type="EMBL" id="MBO0348812.1"/>
    </source>
</evidence>
<reference evidence="5 6" key="1">
    <citation type="submission" date="2021-03" db="EMBL/GenBank/DDBJ databases">
        <title>Metabolic Capacity of the Antarctic Cyanobacterium Phormidium pseudopriestleyi that Sustains Oxygenic Photosynthesis in the Presence of Hydrogen Sulfide.</title>
        <authorList>
            <person name="Lumian J.E."/>
            <person name="Jungblut A.D."/>
            <person name="Dillon M.L."/>
            <person name="Hawes I."/>
            <person name="Doran P.T."/>
            <person name="Mackey T.J."/>
            <person name="Dick G.J."/>
            <person name="Grettenberger C.L."/>
            <person name="Sumner D.Y."/>
        </authorList>
    </citation>
    <scope>NUCLEOTIDE SEQUENCE [LARGE SCALE GENOMIC DNA]</scope>
    <source>
        <strain evidence="5 6">FRX01</strain>
    </source>
</reference>
<dbReference type="InterPro" id="IPR008271">
    <property type="entry name" value="Ser/Thr_kinase_AS"/>
</dbReference>
<dbReference type="Gene3D" id="1.10.510.10">
    <property type="entry name" value="Transferase(Phosphotransferase) domain 1"/>
    <property type="match status" value="1"/>
</dbReference>
<dbReference type="InterPro" id="IPR015943">
    <property type="entry name" value="WD40/YVTN_repeat-like_dom_sf"/>
</dbReference>
<dbReference type="InterPro" id="IPR036322">
    <property type="entry name" value="WD40_repeat_dom_sf"/>
</dbReference>
<dbReference type="SUPFAM" id="SSF56112">
    <property type="entry name" value="Protein kinase-like (PK-like)"/>
    <property type="match status" value="1"/>
</dbReference>
<feature type="repeat" description="WD" evidence="3">
    <location>
        <begin position="541"/>
        <end position="582"/>
    </location>
</feature>
<dbReference type="PANTHER" id="PTHR19848:SF8">
    <property type="entry name" value="F-BOX AND WD REPEAT DOMAIN CONTAINING 7"/>
    <property type="match status" value="1"/>
</dbReference>
<keyword evidence="5" id="KW-0808">Transferase</keyword>
<feature type="repeat" description="WD" evidence="3">
    <location>
        <begin position="675"/>
        <end position="716"/>
    </location>
</feature>
<dbReference type="PANTHER" id="PTHR19848">
    <property type="entry name" value="WD40 REPEAT PROTEIN"/>
    <property type="match status" value="1"/>
</dbReference>
<dbReference type="CDD" id="cd14014">
    <property type="entry name" value="STKc_PknB_like"/>
    <property type="match status" value="1"/>
</dbReference>
<dbReference type="InterPro" id="IPR011009">
    <property type="entry name" value="Kinase-like_dom_sf"/>
</dbReference>
<dbReference type="PRINTS" id="PR00320">
    <property type="entry name" value="GPROTEINBRPT"/>
</dbReference>
<protein>
    <submittedName>
        <fullName evidence="5">Serine/threonine protein kinase</fullName>
    </submittedName>
</protein>
<dbReference type="RefSeq" id="WP_207087350.1">
    <property type="nucleotide sequence ID" value="NZ_JAFLQW010000190.1"/>
</dbReference>
<dbReference type="PROSITE" id="PS50082">
    <property type="entry name" value="WD_REPEATS_2"/>
    <property type="match status" value="6"/>
</dbReference>
<dbReference type="EMBL" id="JAFLQW010000190">
    <property type="protein sequence ID" value="MBO0348812.1"/>
    <property type="molecule type" value="Genomic_DNA"/>
</dbReference>
<feature type="repeat" description="WD" evidence="3">
    <location>
        <begin position="633"/>
        <end position="674"/>
    </location>
</feature>
<dbReference type="Proteomes" id="UP000664844">
    <property type="component" value="Unassembled WGS sequence"/>
</dbReference>
<dbReference type="InterPro" id="IPR000719">
    <property type="entry name" value="Prot_kinase_dom"/>
</dbReference>
<keyword evidence="1 3" id="KW-0853">WD repeat</keyword>
<sequence length="751" mass="80814">MSYCINPSCPRPTDPLNAKNRICRQCGSELVVAGRYRIVKLLGTGGFAQTFEVDDRGFAKVLKVLTEQNPKAITLFKQEAVVLQRLRHPGIPAVEPGGYFTFTPRYSKTPVHCLVMEKIQGQNLEEWLATRNHEPITQQQAIGWLLQLTEILHQVHNQQYFHRDIKPANIMLRDPTQIKAFGTEQLTLIDFGSAREVSGTYLAKMAVGQQGTVISSKGYAPPEQENGKPVPQSDFFGLGRTFVQLLTGKHPLDFYDPLNDELRWRQAAPQISPKLADFIDELMARLPGKRPQSTEMILQRLAELDLMLHRRGKSRGRFTMLDPSNRLVDRLEQWKMPLVLGGGVVLFGVVALTQVNLYRFGLAGLGNVGALAEQAALEGNPDALSVPEDPEATAVLMGANGGLAEAIAPVNSLDNSTPVKVDSGKISPSSRLRNRQLSPAIAVNDIKLSNTLTGHSQDVRSVAVSPDGRAIASGSFDGTIKIWNLETGALIRTLTGHSDAGEMVSSVAIAPNGTLLASSSNGYGGTIKIWNLATGELLYTIAGTSLGISSIAISPDSQLLASGSEEGDIYLWNLESGEAIGTFSGHLGTVFSVVFSPDGQTLASGSQDGSIKLWAVASQPTESGLAQTENQQLSGHVGTVFSVAFSPNGKMLASGSSDNTIKLWDLSKGQEIKSFSGHAGTMFSVAFSPDGNTIAGGTLTGRIKLWNLASGELVETLSGHSRWVESIVFSPDGYRLASGSGDRTIRIWGIR</sequence>
<dbReference type="PROSITE" id="PS00678">
    <property type="entry name" value="WD_REPEATS_1"/>
    <property type="match status" value="2"/>
</dbReference>
<dbReference type="PROSITE" id="PS50011">
    <property type="entry name" value="PROTEIN_KINASE_DOM"/>
    <property type="match status" value="1"/>
</dbReference>
<dbReference type="CDD" id="cd00200">
    <property type="entry name" value="WD40"/>
    <property type="match status" value="1"/>
</dbReference>
<proteinExistence type="predicted"/>
<dbReference type="InterPro" id="IPR019775">
    <property type="entry name" value="WD40_repeat_CS"/>
</dbReference>
<evidence type="ECO:0000256" key="3">
    <source>
        <dbReference type="PROSITE-ProRule" id="PRU00221"/>
    </source>
</evidence>
<dbReference type="PROSITE" id="PS50294">
    <property type="entry name" value="WD_REPEATS_REGION"/>
    <property type="match status" value="6"/>
</dbReference>
<dbReference type="SUPFAM" id="SSF50978">
    <property type="entry name" value="WD40 repeat-like"/>
    <property type="match status" value="1"/>
</dbReference>
<gene>
    <name evidence="5" type="ORF">J0895_06805</name>
</gene>
<dbReference type="Pfam" id="PF00400">
    <property type="entry name" value="WD40"/>
    <property type="match status" value="7"/>
</dbReference>
<evidence type="ECO:0000259" key="4">
    <source>
        <dbReference type="PROSITE" id="PS50011"/>
    </source>
</evidence>
<dbReference type="InterPro" id="IPR001680">
    <property type="entry name" value="WD40_rpt"/>
</dbReference>
<comment type="caution">
    <text evidence="5">The sequence shown here is derived from an EMBL/GenBank/DDBJ whole genome shotgun (WGS) entry which is preliminary data.</text>
</comment>
<dbReference type="SMART" id="SM00320">
    <property type="entry name" value="WD40"/>
    <property type="match status" value="7"/>
</dbReference>
<dbReference type="Pfam" id="PF00069">
    <property type="entry name" value="Pkinase"/>
    <property type="match status" value="1"/>
</dbReference>
<feature type="domain" description="Protein kinase" evidence="4">
    <location>
        <begin position="36"/>
        <end position="308"/>
    </location>
</feature>
<dbReference type="Gene3D" id="3.30.200.20">
    <property type="entry name" value="Phosphorylase Kinase, domain 1"/>
    <property type="match status" value="1"/>
</dbReference>
<feature type="repeat" description="WD" evidence="3">
    <location>
        <begin position="452"/>
        <end position="493"/>
    </location>
</feature>
<evidence type="ECO:0000256" key="2">
    <source>
        <dbReference type="ARBA" id="ARBA00022737"/>
    </source>
</evidence>
<name>A0ABS3FPK1_9CYAN</name>
<dbReference type="NCBIfam" id="NF045510">
    <property type="entry name" value="4Cys_prefix_kin"/>
    <property type="match status" value="1"/>
</dbReference>
<keyword evidence="6" id="KW-1185">Reference proteome</keyword>
<dbReference type="SMART" id="SM00220">
    <property type="entry name" value="S_TKc"/>
    <property type="match status" value="1"/>
</dbReference>
<dbReference type="InterPro" id="IPR020472">
    <property type="entry name" value="WD40_PAC1"/>
</dbReference>
<evidence type="ECO:0000313" key="6">
    <source>
        <dbReference type="Proteomes" id="UP000664844"/>
    </source>
</evidence>
<dbReference type="Gene3D" id="2.130.10.10">
    <property type="entry name" value="YVTN repeat-like/Quinoprotein amine dehydrogenase"/>
    <property type="match status" value="2"/>
</dbReference>
<keyword evidence="2" id="KW-0677">Repeat</keyword>
<dbReference type="GO" id="GO:0004674">
    <property type="term" value="F:protein serine/threonine kinase activity"/>
    <property type="evidence" value="ECO:0007669"/>
    <property type="project" value="UniProtKB-KW"/>
</dbReference>
<feature type="repeat" description="WD" evidence="3">
    <location>
        <begin position="717"/>
        <end position="751"/>
    </location>
</feature>
<dbReference type="PROSITE" id="PS00108">
    <property type="entry name" value="PROTEIN_KINASE_ST"/>
    <property type="match status" value="1"/>
</dbReference>
<keyword evidence="5" id="KW-0418">Kinase</keyword>
<evidence type="ECO:0000256" key="1">
    <source>
        <dbReference type="ARBA" id="ARBA00022574"/>
    </source>
</evidence>
<keyword evidence="5" id="KW-0723">Serine/threonine-protein kinase</keyword>
<accession>A0ABS3FPK1</accession>
<feature type="repeat" description="WD" evidence="3">
    <location>
        <begin position="583"/>
        <end position="614"/>
    </location>
</feature>
<organism evidence="5 6">
    <name type="scientific">Phormidium pseudopriestleyi FRX01</name>
    <dbReference type="NCBI Taxonomy" id="1759528"/>
    <lineage>
        <taxon>Bacteria</taxon>
        <taxon>Bacillati</taxon>
        <taxon>Cyanobacteriota</taxon>
        <taxon>Cyanophyceae</taxon>
        <taxon>Oscillatoriophycideae</taxon>
        <taxon>Oscillatoriales</taxon>
        <taxon>Oscillatoriaceae</taxon>
        <taxon>Phormidium</taxon>
    </lineage>
</organism>